<keyword evidence="5 7" id="KW-1133">Transmembrane helix</keyword>
<dbReference type="EMBL" id="JWHL01000002">
    <property type="protein sequence ID" value="MBR1368308.1"/>
    <property type="molecule type" value="Genomic_DNA"/>
</dbReference>
<dbReference type="AlphaFoldDB" id="A0A8J8B4Q1"/>
<dbReference type="PANTHER" id="PTHR33406">
    <property type="entry name" value="MEMBRANE PROTEIN MJ1562-RELATED"/>
    <property type="match status" value="1"/>
</dbReference>
<keyword evidence="4 7" id="KW-0812">Transmembrane</keyword>
<dbReference type="RefSeq" id="WP_343221808.1">
    <property type="nucleotide sequence ID" value="NZ_JWHL01000002.1"/>
</dbReference>
<evidence type="ECO:0000256" key="2">
    <source>
        <dbReference type="ARBA" id="ARBA00010157"/>
    </source>
</evidence>
<dbReference type="SUPFAM" id="SSF82866">
    <property type="entry name" value="Multidrug efflux transporter AcrB transmembrane domain"/>
    <property type="match status" value="1"/>
</dbReference>
<evidence type="ECO:0000256" key="7">
    <source>
        <dbReference type="SAM" id="Phobius"/>
    </source>
</evidence>
<dbReference type="GO" id="GO:0005886">
    <property type="term" value="C:plasma membrane"/>
    <property type="evidence" value="ECO:0007669"/>
    <property type="project" value="UniProtKB-SubCell"/>
</dbReference>
<dbReference type="Gene3D" id="1.20.1640.10">
    <property type="entry name" value="Multidrug efflux transporter AcrB transmembrane domain"/>
    <property type="match status" value="1"/>
</dbReference>
<accession>A0A8J8B4Q1</accession>
<keyword evidence="6 7" id="KW-0472">Membrane</keyword>
<dbReference type="Pfam" id="PF03176">
    <property type="entry name" value="MMPL"/>
    <property type="match status" value="1"/>
</dbReference>
<evidence type="ECO:0000256" key="6">
    <source>
        <dbReference type="ARBA" id="ARBA00023136"/>
    </source>
</evidence>
<feature type="domain" description="Membrane transport protein MMPL" evidence="8">
    <location>
        <begin position="82"/>
        <end position="167"/>
    </location>
</feature>
<protein>
    <recommendedName>
        <fullName evidence="8">Membrane transport protein MMPL domain-containing protein</fullName>
    </recommendedName>
</protein>
<evidence type="ECO:0000256" key="1">
    <source>
        <dbReference type="ARBA" id="ARBA00004651"/>
    </source>
</evidence>
<dbReference type="InterPro" id="IPR004869">
    <property type="entry name" value="MMPL_dom"/>
</dbReference>
<dbReference type="Proteomes" id="UP000730161">
    <property type="component" value="Unassembled WGS sequence"/>
</dbReference>
<evidence type="ECO:0000256" key="5">
    <source>
        <dbReference type="ARBA" id="ARBA00022989"/>
    </source>
</evidence>
<organism evidence="9 10">
    <name type="scientific">Methanocalculus chunghsingensis</name>
    <dbReference type="NCBI Taxonomy" id="156457"/>
    <lineage>
        <taxon>Archaea</taxon>
        <taxon>Methanobacteriati</taxon>
        <taxon>Methanobacteriota</taxon>
        <taxon>Stenosarchaea group</taxon>
        <taxon>Methanomicrobia</taxon>
        <taxon>Methanomicrobiales</taxon>
        <taxon>Methanocalculaceae</taxon>
        <taxon>Methanocalculus</taxon>
    </lineage>
</organism>
<evidence type="ECO:0000259" key="8">
    <source>
        <dbReference type="Pfam" id="PF03176"/>
    </source>
</evidence>
<keyword evidence="10" id="KW-1185">Reference proteome</keyword>
<proteinExistence type="inferred from homology"/>
<gene>
    <name evidence="9" type="ORF">RJ53_01865</name>
</gene>
<comment type="caution">
    <text evidence="9">The sequence shown here is derived from an EMBL/GenBank/DDBJ whole genome shotgun (WGS) entry which is preliminary data.</text>
</comment>
<comment type="subcellular location">
    <subcellularLocation>
        <location evidence="1">Cell membrane</location>
        <topology evidence="1">Multi-pass membrane protein</topology>
    </subcellularLocation>
</comment>
<sequence length="193" mass="20679">MKPLFIYLSDTINARPALVAGLFVALILLAFYGTGLLRLHLPQGEACTHTPCPIIMIVGSNGLIKYTLHIDYTPLTATLGSQAIGIACKYTILIMERFHEELDTGRPLYDAINTSVSQIGSAISVSGFSTPLLSGFDIISNFGMVTVITVGFSLIGAIIVMPAVLACHRKQVCNSQITPIFFTSSSTPVLNES</sequence>
<feature type="transmembrane region" description="Helical" evidence="7">
    <location>
        <begin position="138"/>
        <end position="161"/>
    </location>
</feature>
<evidence type="ECO:0000256" key="3">
    <source>
        <dbReference type="ARBA" id="ARBA00022475"/>
    </source>
</evidence>
<keyword evidence="3" id="KW-1003">Cell membrane</keyword>
<dbReference type="PANTHER" id="PTHR33406:SF6">
    <property type="entry name" value="MEMBRANE PROTEIN YDGH-RELATED"/>
    <property type="match status" value="1"/>
</dbReference>
<comment type="similarity">
    <text evidence="2">Belongs to the resistance-nodulation-cell division (RND) (TC 2.A.6) family. MmpL subfamily.</text>
</comment>
<name>A0A8J8B4Q1_9EURY</name>
<dbReference type="InterPro" id="IPR050545">
    <property type="entry name" value="Mycobact_MmpL"/>
</dbReference>
<feature type="transmembrane region" description="Helical" evidence="7">
    <location>
        <begin position="12"/>
        <end position="32"/>
    </location>
</feature>
<evidence type="ECO:0000313" key="9">
    <source>
        <dbReference type="EMBL" id="MBR1368308.1"/>
    </source>
</evidence>
<reference evidence="9" key="1">
    <citation type="submission" date="2014-12" db="EMBL/GenBank/DDBJ databases">
        <authorList>
            <person name="Huang H.-H."/>
            <person name="Chen S.-C."/>
            <person name="Lai M.-C."/>
        </authorList>
    </citation>
    <scope>NUCLEOTIDE SEQUENCE</scope>
    <source>
        <strain evidence="9">K1F9705b</strain>
    </source>
</reference>
<evidence type="ECO:0000256" key="4">
    <source>
        <dbReference type="ARBA" id="ARBA00022692"/>
    </source>
</evidence>
<evidence type="ECO:0000313" key="10">
    <source>
        <dbReference type="Proteomes" id="UP000730161"/>
    </source>
</evidence>